<keyword evidence="1" id="KW-1133">Transmembrane helix</keyword>
<name>A0AAE3VJ78_9BACT</name>
<dbReference type="PANTHER" id="PTHR30093:SF2">
    <property type="entry name" value="TYPE II SECRETION SYSTEM PROTEIN H"/>
    <property type="match status" value="1"/>
</dbReference>
<dbReference type="AlphaFoldDB" id="A0AAE3VJ78"/>
<proteinExistence type="predicted"/>
<sequence length="233" mass="25806">MKNRLFTLIELLVVIAIIAILAAMLLPALSKAREKARSISCVNNLKQVALNQVMYASENEDFLAFNQLRSGTSYDTWQKLLGFKTNDPTLYCPSGAKVANPTDYFRTYGMPNFQQDSNYNNNTNNKKTELGDIYTYTTLTLMYNLKGMKVPSETITVADTASTRAGVEGRGLWYFRCDNFAEDAAIGLRHGDRANCAYADGHVGSHNQGELRSGKCMVKAFVSAGITKLPLMP</sequence>
<gene>
    <name evidence="2" type="ORF">J3R75_003834</name>
</gene>
<feature type="transmembrane region" description="Helical" evidence="1">
    <location>
        <begin position="6"/>
        <end position="29"/>
    </location>
</feature>
<dbReference type="EMBL" id="JAUSVL010000001">
    <property type="protein sequence ID" value="MDQ0291727.1"/>
    <property type="molecule type" value="Genomic_DNA"/>
</dbReference>
<evidence type="ECO:0000313" key="3">
    <source>
        <dbReference type="Proteomes" id="UP001238163"/>
    </source>
</evidence>
<dbReference type="Gene3D" id="3.30.700.10">
    <property type="entry name" value="Glycoprotein, Type 4 Pilin"/>
    <property type="match status" value="1"/>
</dbReference>
<dbReference type="NCBIfam" id="TIGR02532">
    <property type="entry name" value="IV_pilin_GFxxxE"/>
    <property type="match status" value="1"/>
</dbReference>
<comment type="caution">
    <text evidence="2">The sequence shown here is derived from an EMBL/GenBank/DDBJ whole genome shotgun (WGS) entry which is preliminary data.</text>
</comment>
<dbReference type="RefSeq" id="WP_307264943.1">
    <property type="nucleotide sequence ID" value="NZ_JAUSVL010000001.1"/>
</dbReference>
<keyword evidence="1" id="KW-0472">Membrane</keyword>
<evidence type="ECO:0000313" key="2">
    <source>
        <dbReference type="EMBL" id="MDQ0291727.1"/>
    </source>
</evidence>
<reference evidence="2" key="1">
    <citation type="submission" date="2023-07" db="EMBL/GenBank/DDBJ databases">
        <title>Genomic Encyclopedia of Type Strains, Phase IV (KMG-IV): sequencing the most valuable type-strain genomes for metagenomic binning, comparative biology and taxonomic classification.</title>
        <authorList>
            <person name="Goeker M."/>
        </authorList>
    </citation>
    <scope>NUCLEOTIDE SEQUENCE</scope>
    <source>
        <strain evidence="2">DSM 24202</strain>
    </source>
</reference>
<keyword evidence="3" id="KW-1185">Reference proteome</keyword>
<dbReference type="SUPFAM" id="SSF54523">
    <property type="entry name" value="Pili subunits"/>
    <property type="match status" value="1"/>
</dbReference>
<dbReference type="Proteomes" id="UP001238163">
    <property type="component" value="Unassembled WGS sequence"/>
</dbReference>
<organism evidence="2 3">
    <name type="scientific">Oligosphaera ethanolica</name>
    <dbReference type="NCBI Taxonomy" id="760260"/>
    <lineage>
        <taxon>Bacteria</taxon>
        <taxon>Pseudomonadati</taxon>
        <taxon>Lentisphaerota</taxon>
        <taxon>Oligosphaeria</taxon>
        <taxon>Oligosphaerales</taxon>
        <taxon>Oligosphaeraceae</taxon>
        <taxon>Oligosphaera</taxon>
    </lineage>
</organism>
<dbReference type="InterPro" id="IPR045584">
    <property type="entry name" value="Pilin-like"/>
</dbReference>
<dbReference type="PANTHER" id="PTHR30093">
    <property type="entry name" value="GENERAL SECRETION PATHWAY PROTEIN G"/>
    <property type="match status" value="1"/>
</dbReference>
<keyword evidence="1" id="KW-0812">Transmembrane</keyword>
<evidence type="ECO:0000256" key="1">
    <source>
        <dbReference type="SAM" id="Phobius"/>
    </source>
</evidence>
<dbReference type="Pfam" id="PF07963">
    <property type="entry name" value="N_methyl"/>
    <property type="match status" value="1"/>
</dbReference>
<dbReference type="InterPro" id="IPR012902">
    <property type="entry name" value="N_methyl_site"/>
</dbReference>
<protein>
    <submittedName>
        <fullName evidence="2">Prepilin-type processing-associated H-X9-DG protein/prepilin-type N-terminal cleavage/methylation domain-containing protein</fullName>
    </submittedName>
</protein>
<accession>A0AAE3VJ78</accession>